<evidence type="ECO:0000256" key="1">
    <source>
        <dbReference type="SAM" id="SignalP"/>
    </source>
</evidence>
<sequence length="178" mass="19600">MVLVLALVLLVVMTVSSVVAMRGATASDMVSQNIRSQNLALQAAEIALRYCERQLMNNATLNVFSLNNGAVLDEWRVAGNWTDTTRVNTTPSSFLGSTVTYATPPQCIVRRLSYDEMYGSINMDQTTIRPEDRGVPPGNVFIYRITARGFSPEFQRNSSGKSISGSEAWVQSTIRTIL</sequence>
<protein>
    <recommendedName>
        <fullName evidence="2">Type 4 fimbrial biogenesis protein PilX N-terminal domain-containing protein</fullName>
    </recommendedName>
</protein>
<proteinExistence type="predicted"/>
<evidence type="ECO:0000259" key="2">
    <source>
        <dbReference type="Pfam" id="PF14341"/>
    </source>
</evidence>
<keyword evidence="1" id="KW-0732">Signal</keyword>
<dbReference type="Proteomes" id="UP000238220">
    <property type="component" value="Unassembled WGS sequence"/>
</dbReference>
<reference evidence="3 4" key="1">
    <citation type="submission" date="2018-02" db="EMBL/GenBank/DDBJ databases">
        <title>Genome sequencing of Solimonas sp. HR-BB.</title>
        <authorList>
            <person name="Lee Y."/>
            <person name="Jeon C.O."/>
        </authorList>
    </citation>
    <scope>NUCLEOTIDE SEQUENCE [LARGE SCALE GENOMIC DNA]</scope>
    <source>
        <strain evidence="3 4">HR-BB</strain>
    </source>
</reference>
<name>A0A2S5TB99_9GAMM</name>
<dbReference type="InterPro" id="IPR025746">
    <property type="entry name" value="PilX_N_dom"/>
</dbReference>
<keyword evidence="4" id="KW-1185">Reference proteome</keyword>
<dbReference type="AlphaFoldDB" id="A0A2S5TB99"/>
<evidence type="ECO:0000313" key="3">
    <source>
        <dbReference type="EMBL" id="PPE72291.1"/>
    </source>
</evidence>
<accession>A0A2S5TB99</accession>
<dbReference type="EMBL" id="PSNW01000014">
    <property type="protein sequence ID" value="PPE72291.1"/>
    <property type="molecule type" value="Genomic_DNA"/>
</dbReference>
<feature type="chain" id="PRO_5015677405" description="Type 4 fimbrial biogenesis protein PilX N-terminal domain-containing protein" evidence="1">
    <location>
        <begin position="21"/>
        <end position="178"/>
    </location>
</feature>
<feature type="domain" description="Type 4 fimbrial biogenesis protein PilX N-terminal" evidence="2">
    <location>
        <begin position="2"/>
        <end position="49"/>
    </location>
</feature>
<dbReference type="Pfam" id="PF14341">
    <property type="entry name" value="PilX_N"/>
    <property type="match status" value="1"/>
</dbReference>
<evidence type="ECO:0000313" key="4">
    <source>
        <dbReference type="Proteomes" id="UP000238220"/>
    </source>
</evidence>
<feature type="signal peptide" evidence="1">
    <location>
        <begin position="1"/>
        <end position="20"/>
    </location>
</feature>
<comment type="caution">
    <text evidence="3">The sequence shown here is derived from an EMBL/GenBank/DDBJ whole genome shotgun (WGS) entry which is preliminary data.</text>
</comment>
<organism evidence="3 4">
    <name type="scientific">Solimonas fluminis</name>
    <dbReference type="NCBI Taxonomy" id="2086571"/>
    <lineage>
        <taxon>Bacteria</taxon>
        <taxon>Pseudomonadati</taxon>
        <taxon>Pseudomonadota</taxon>
        <taxon>Gammaproteobacteria</taxon>
        <taxon>Nevskiales</taxon>
        <taxon>Nevskiaceae</taxon>
        <taxon>Solimonas</taxon>
    </lineage>
</organism>
<gene>
    <name evidence="3" type="ORF">C3942_19510</name>
</gene>